<name>A0A4U0WZE0_9PEZI</name>
<evidence type="ECO:0000313" key="4">
    <source>
        <dbReference type="EMBL" id="TKA69224.1"/>
    </source>
</evidence>
<evidence type="ECO:0000256" key="2">
    <source>
        <dbReference type="SAM" id="Phobius"/>
    </source>
</evidence>
<dbReference type="STRING" id="331657.A0A4U0WZE0"/>
<keyword evidence="2" id="KW-0472">Membrane</keyword>
<dbReference type="Gene3D" id="1.10.167.10">
    <property type="entry name" value="Regulator of G-protein Signalling 4, domain 2"/>
    <property type="match status" value="1"/>
</dbReference>
<dbReference type="PANTHER" id="PTHR39466">
    <property type="entry name" value="RGS DOMAIN-CONTAINING PROTEIN"/>
    <property type="match status" value="1"/>
</dbReference>
<feature type="transmembrane region" description="Helical" evidence="2">
    <location>
        <begin position="470"/>
        <end position="488"/>
    </location>
</feature>
<dbReference type="SUPFAM" id="SSF48097">
    <property type="entry name" value="Regulator of G-protein signaling, RGS"/>
    <property type="match status" value="1"/>
</dbReference>
<feature type="transmembrane region" description="Helical" evidence="2">
    <location>
        <begin position="284"/>
        <end position="306"/>
    </location>
</feature>
<keyword evidence="2" id="KW-1133">Transmembrane helix</keyword>
<dbReference type="PANTHER" id="PTHR39466:SF1">
    <property type="entry name" value="RGS DOMAIN-CONTAINING PROTEIN"/>
    <property type="match status" value="1"/>
</dbReference>
<accession>A0A4U0WZE0</accession>
<protein>
    <recommendedName>
        <fullName evidence="3">RGS domain-containing protein</fullName>
    </recommendedName>
</protein>
<dbReference type="Pfam" id="PF00615">
    <property type="entry name" value="RGS"/>
    <property type="match status" value="1"/>
</dbReference>
<dbReference type="Proteomes" id="UP000308768">
    <property type="component" value="Unassembled WGS sequence"/>
</dbReference>
<feature type="transmembrane region" description="Helical" evidence="2">
    <location>
        <begin position="318"/>
        <end position="339"/>
    </location>
</feature>
<dbReference type="AlphaFoldDB" id="A0A4U0WZE0"/>
<organism evidence="4 5">
    <name type="scientific">Cryomyces minteri</name>
    <dbReference type="NCBI Taxonomy" id="331657"/>
    <lineage>
        <taxon>Eukaryota</taxon>
        <taxon>Fungi</taxon>
        <taxon>Dikarya</taxon>
        <taxon>Ascomycota</taxon>
        <taxon>Pezizomycotina</taxon>
        <taxon>Dothideomycetes</taxon>
        <taxon>Dothideomycetes incertae sedis</taxon>
        <taxon>Cryomyces</taxon>
    </lineage>
</organism>
<dbReference type="InterPro" id="IPR044926">
    <property type="entry name" value="RGS_subdomain_2"/>
</dbReference>
<dbReference type="InterPro" id="IPR036305">
    <property type="entry name" value="RGS_sf"/>
</dbReference>
<comment type="caution">
    <text evidence="4">The sequence shown here is derived from an EMBL/GenBank/DDBJ whole genome shotgun (WGS) entry which is preliminary data.</text>
</comment>
<proteinExistence type="predicted"/>
<feature type="compositionally biased region" description="Low complexity" evidence="1">
    <location>
        <begin position="396"/>
        <end position="413"/>
    </location>
</feature>
<gene>
    <name evidence="4" type="ORF">B0A49_06512</name>
</gene>
<keyword evidence="2" id="KW-0812">Transmembrane</keyword>
<evidence type="ECO:0000259" key="3">
    <source>
        <dbReference type="Pfam" id="PF00615"/>
    </source>
</evidence>
<feature type="domain" description="RGS" evidence="3">
    <location>
        <begin position="210"/>
        <end position="272"/>
    </location>
</feature>
<keyword evidence="5" id="KW-1185">Reference proteome</keyword>
<reference evidence="4 5" key="1">
    <citation type="submission" date="2017-03" db="EMBL/GenBank/DDBJ databases">
        <title>Genomes of endolithic fungi from Antarctica.</title>
        <authorList>
            <person name="Coleine C."/>
            <person name="Masonjones S."/>
            <person name="Stajich J.E."/>
        </authorList>
    </citation>
    <scope>NUCLEOTIDE SEQUENCE [LARGE SCALE GENOMIC DNA]</scope>
    <source>
        <strain evidence="4 5">CCFEE 5187</strain>
    </source>
</reference>
<dbReference type="InterPro" id="IPR016137">
    <property type="entry name" value="RGS"/>
</dbReference>
<feature type="region of interest" description="Disordered" evidence="1">
    <location>
        <begin position="138"/>
        <end position="164"/>
    </location>
</feature>
<dbReference type="OrthoDB" id="3232309at2759"/>
<dbReference type="EMBL" id="NAJN01000748">
    <property type="protein sequence ID" value="TKA69224.1"/>
    <property type="molecule type" value="Genomic_DNA"/>
</dbReference>
<feature type="region of interest" description="Disordered" evidence="1">
    <location>
        <begin position="386"/>
        <end position="423"/>
    </location>
</feature>
<evidence type="ECO:0000313" key="5">
    <source>
        <dbReference type="Proteomes" id="UP000308768"/>
    </source>
</evidence>
<evidence type="ECO:0000256" key="1">
    <source>
        <dbReference type="SAM" id="MobiDB-lite"/>
    </source>
</evidence>
<sequence>MSILFYRRPDYVGRSAGPLNPKDCQKYVERTKNNRNNIPPELSFERVVENKALPPCSLRDFMDYTVYVAHEAENLQFYLWLQDYTKRFNALKREEQALSPEWKQPEVAMPAAEVHDQSNGRKASTFIVTDIDFDEGPKHKPSIAMSPVRSGSSVSPFDDPPKSAVASEEDYQSFITKSVFSQRTAQEIADDANISAGLKWQSFTIQPFRYEITRVISHYLAPGSPRELNLSHRDRASVLHALQQTTHPSAFALVSTLVEGTLRGQSHPNFIRWSICNGNKPRVIFVRTVGIVHTLGALLLALLLTLSSASRWFRLTAGPVMFVGLATLVAAWKGLCVILQHAHGRNLKPWEQGYEGSLYSDGTGSTAFSVDDEATLAGTDAISQQFEKEKDKSRRGTAVSTSASTSTAPSTARRPTRSFDPFGSSNTAWRDERWVRRYSAKPLVRKVFDQSVWVQEESVRLVQDRIVRQSNVWAAIVTVVFLVVFVALPKGNFY</sequence>